<evidence type="ECO:0000259" key="10">
    <source>
        <dbReference type="Pfam" id="PF08501"/>
    </source>
</evidence>
<dbReference type="SUPFAM" id="SSF53223">
    <property type="entry name" value="Aminoacid dehydrogenase-like, N-terminal domain"/>
    <property type="match status" value="1"/>
</dbReference>
<dbReference type="InterPro" id="IPR011342">
    <property type="entry name" value="Shikimate_DH"/>
</dbReference>
<dbReference type="HAMAP" id="MF_00222">
    <property type="entry name" value="Shikimate_DH_AroE"/>
    <property type="match status" value="1"/>
</dbReference>
<evidence type="ECO:0000256" key="3">
    <source>
        <dbReference type="ARBA" id="ARBA00022605"/>
    </source>
</evidence>
<evidence type="ECO:0000256" key="5">
    <source>
        <dbReference type="ARBA" id="ARBA00023002"/>
    </source>
</evidence>
<dbReference type="CDD" id="cd01065">
    <property type="entry name" value="NAD_bind_Shikimate_DH"/>
    <property type="match status" value="1"/>
</dbReference>
<feature type="domain" description="SDH C-terminal" evidence="11">
    <location>
        <begin position="251"/>
        <end position="280"/>
    </location>
</feature>
<evidence type="ECO:0000256" key="6">
    <source>
        <dbReference type="ARBA" id="ARBA00023141"/>
    </source>
</evidence>
<feature type="binding site" evidence="8">
    <location>
        <position position="228"/>
    </location>
    <ligand>
        <name>NADP(+)</name>
        <dbReference type="ChEBI" id="CHEBI:58349"/>
    </ligand>
</feature>
<feature type="binding site" evidence="8">
    <location>
        <position position="258"/>
    </location>
    <ligand>
        <name>shikimate</name>
        <dbReference type="ChEBI" id="CHEBI:36208"/>
    </ligand>
</feature>
<comment type="function">
    <text evidence="8">Involved in the biosynthesis of the chorismate, which leads to the biosynthesis of aromatic amino acids. Catalyzes the reversible NADPH linked reduction of 3-dehydroshikimate (DHSA) to yield shikimate (SA).</text>
</comment>
<evidence type="ECO:0000256" key="1">
    <source>
        <dbReference type="ARBA" id="ARBA00004871"/>
    </source>
</evidence>
<evidence type="ECO:0000259" key="9">
    <source>
        <dbReference type="Pfam" id="PF01488"/>
    </source>
</evidence>
<dbReference type="InterPro" id="IPR006151">
    <property type="entry name" value="Shikm_DH/Glu-tRNA_Rdtase"/>
</dbReference>
<sequence length="297" mass="30986">MDIQGKTKVLGIIGWPVAHSLSPLMQNAACAALGLDCVYVPFPVPPENLAEAVDGLRALGVAGFNVTIPHKEAIIGLLDDLSEEARLIGAVNTVSRDGDRLTGHNTDVTGFTKSLQDDLKFDIKGSRVLLLGAGGAARAALVGLCQAGAAAVTVANRTPAKGKRLIADFSPVFTGANLAQCTLDVLKDDCRLKDVDLLVNTTAVGLNGTAFDDIDLAPMAPTARVYDMVYNPALTPLLAEAQKHSLLSANGAGMLAAQGEAAFTIWTARKPPNGLMKSRLLAALGGQDMLDNDVYSK</sequence>
<dbReference type="InterPro" id="IPR036291">
    <property type="entry name" value="NAD(P)-bd_dom_sf"/>
</dbReference>
<dbReference type="PANTHER" id="PTHR21089:SF1">
    <property type="entry name" value="BIFUNCTIONAL 3-DEHYDROQUINATE DEHYDRATASE_SHIKIMATE DEHYDROGENASE, CHLOROPLASTIC"/>
    <property type="match status" value="1"/>
</dbReference>
<evidence type="ECO:0000259" key="11">
    <source>
        <dbReference type="Pfam" id="PF18317"/>
    </source>
</evidence>
<comment type="subunit">
    <text evidence="8">Homodimer.</text>
</comment>
<evidence type="ECO:0000313" key="12">
    <source>
        <dbReference type="EMBL" id="MBT0653003.1"/>
    </source>
</evidence>
<comment type="pathway">
    <text evidence="1 8">Metabolic intermediate biosynthesis; chorismate biosynthesis; chorismate from D-erythrose 4-phosphate and phosphoenolpyruvate: step 4/7.</text>
</comment>
<feature type="domain" description="Quinate/shikimate 5-dehydrogenase/glutamyl-tRNA reductase" evidence="9">
    <location>
        <begin position="122"/>
        <end position="202"/>
    </location>
</feature>
<dbReference type="SUPFAM" id="SSF51735">
    <property type="entry name" value="NAD(P)-binding Rossmann-fold domains"/>
    <property type="match status" value="1"/>
</dbReference>
<comment type="catalytic activity">
    <reaction evidence="7 8">
        <text>shikimate + NADP(+) = 3-dehydroshikimate + NADPH + H(+)</text>
        <dbReference type="Rhea" id="RHEA:17737"/>
        <dbReference type="ChEBI" id="CHEBI:15378"/>
        <dbReference type="ChEBI" id="CHEBI:16630"/>
        <dbReference type="ChEBI" id="CHEBI:36208"/>
        <dbReference type="ChEBI" id="CHEBI:57783"/>
        <dbReference type="ChEBI" id="CHEBI:58349"/>
        <dbReference type="EC" id="1.1.1.25"/>
    </reaction>
</comment>
<dbReference type="Pfam" id="PF18317">
    <property type="entry name" value="SDH_C"/>
    <property type="match status" value="1"/>
</dbReference>
<dbReference type="EMBL" id="JAHCVK010000002">
    <property type="protein sequence ID" value="MBT0653003.1"/>
    <property type="molecule type" value="Genomic_DNA"/>
</dbReference>
<feature type="binding site" evidence="8">
    <location>
        <position position="92"/>
    </location>
    <ligand>
        <name>shikimate</name>
        <dbReference type="ChEBI" id="CHEBI:36208"/>
    </ligand>
</feature>
<evidence type="ECO:0000256" key="7">
    <source>
        <dbReference type="ARBA" id="ARBA00049442"/>
    </source>
</evidence>
<keyword evidence="13" id="KW-1185">Reference proteome</keyword>
<dbReference type="PANTHER" id="PTHR21089">
    <property type="entry name" value="SHIKIMATE DEHYDROGENASE"/>
    <property type="match status" value="1"/>
</dbReference>
<keyword evidence="3 8" id="KW-0028">Amino-acid biosynthesis</keyword>
<feature type="domain" description="Shikimate dehydrogenase substrate binding N-terminal" evidence="10">
    <location>
        <begin position="12"/>
        <end position="94"/>
    </location>
</feature>
<feature type="binding site" evidence="8">
    <location>
        <position position="83"/>
    </location>
    <ligand>
        <name>NADP(+)</name>
        <dbReference type="ChEBI" id="CHEBI:58349"/>
    </ligand>
</feature>
<feature type="binding site" evidence="8">
    <location>
        <begin position="132"/>
        <end position="136"/>
    </location>
    <ligand>
        <name>NADP(+)</name>
        <dbReference type="ChEBI" id="CHEBI:58349"/>
    </ligand>
</feature>
<reference evidence="12 13" key="1">
    <citation type="submission" date="2021-05" db="EMBL/GenBank/DDBJ databases">
        <title>The draft genome of Geobacter luticola JCM 17780.</title>
        <authorList>
            <person name="Xu Z."/>
            <person name="Masuda Y."/>
            <person name="Itoh H."/>
            <person name="Senoo K."/>
        </authorList>
    </citation>
    <scope>NUCLEOTIDE SEQUENCE [LARGE SCALE GENOMIC DNA]</scope>
    <source>
        <strain evidence="12 13">JCM 17780</strain>
    </source>
</reference>
<evidence type="ECO:0000256" key="8">
    <source>
        <dbReference type="HAMAP-Rule" id="MF_00222"/>
    </source>
</evidence>
<name>A0ABS5SC97_9BACT</name>
<keyword evidence="6 8" id="KW-0057">Aromatic amino acid biosynthesis</keyword>
<dbReference type="Pfam" id="PF01488">
    <property type="entry name" value="Shikimate_DH"/>
    <property type="match status" value="1"/>
</dbReference>
<protein>
    <recommendedName>
        <fullName evidence="2 8">Shikimate dehydrogenase (NADP(+))</fullName>
        <shortName evidence="8">SDH</shortName>
        <ecNumber evidence="2 8">1.1.1.25</ecNumber>
    </recommendedName>
</protein>
<organism evidence="12 13">
    <name type="scientific">Geomobilimonas luticola</name>
    <dbReference type="NCBI Taxonomy" id="1114878"/>
    <lineage>
        <taxon>Bacteria</taxon>
        <taxon>Pseudomonadati</taxon>
        <taxon>Thermodesulfobacteriota</taxon>
        <taxon>Desulfuromonadia</taxon>
        <taxon>Geobacterales</taxon>
        <taxon>Geobacteraceae</taxon>
        <taxon>Geomobilimonas</taxon>
    </lineage>
</organism>
<feature type="binding site" evidence="8">
    <location>
        <begin position="156"/>
        <end position="161"/>
    </location>
    <ligand>
        <name>NADP(+)</name>
        <dbReference type="ChEBI" id="CHEBI:58349"/>
    </ligand>
</feature>
<dbReference type="EC" id="1.1.1.25" evidence="2 8"/>
<dbReference type="InterPro" id="IPR041121">
    <property type="entry name" value="SDH_C"/>
</dbReference>
<feature type="binding site" evidence="8">
    <location>
        <position position="230"/>
    </location>
    <ligand>
        <name>shikimate</name>
        <dbReference type="ChEBI" id="CHEBI:36208"/>
    </ligand>
</feature>
<evidence type="ECO:0000256" key="2">
    <source>
        <dbReference type="ARBA" id="ARBA00012962"/>
    </source>
</evidence>
<gene>
    <name evidence="8" type="primary">aroE</name>
    <name evidence="12" type="ORF">KI810_08040</name>
</gene>
<proteinExistence type="inferred from homology"/>
<accession>A0ABS5SC97</accession>
<dbReference type="InterPro" id="IPR022893">
    <property type="entry name" value="Shikimate_DH_fam"/>
</dbReference>
<feature type="binding site" evidence="8">
    <location>
        <position position="251"/>
    </location>
    <ligand>
        <name>NADP(+)</name>
        <dbReference type="ChEBI" id="CHEBI:58349"/>
    </ligand>
</feature>
<comment type="caution">
    <text evidence="12">The sequence shown here is derived from an EMBL/GenBank/DDBJ whole genome shotgun (WGS) entry which is preliminary data.</text>
</comment>
<dbReference type="InterPro" id="IPR046346">
    <property type="entry name" value="Aminoacid_DH-like_N_sf"/>
</dbReference>
<dbReference type="InterPro" id="IPR013708">
    <property type="entry name" value="Shikimate_DH-bd_N"/>
</dbReference>
<feature type="binding site" evidence="8">
    <location>
        <position position="67"/>
    </location>
    <ligand>
        <name>shikimate</name>
        <dbReference type="ChEBI" id="CHEBI:36208"/>
    </ligand>
</feature>
<dbReference type="NCBIfam" id="TIGR00507">
    <property type="entry name" value="aroE"/>
    <property type="match status" value="1"/>
</dbReference>
<feature type="binding site" evidence="8">
    <location>
        <position position="107"/>
    </location>
    <ligand>
        <name>shikimate</name>
        <dbReference type="ChEBI" id="CHEBI:36208"/>
    </ligand>
</feature>
<evidence type="ECO:0000313" key="13">
    <source>
        <dbReference type="Proteomes" id="UP000756860"/>
    </source>
</evidence>
<keyword evidence="4 8" id="KW-0521">NADP</keyword>
<dbReference type="Pfam" id="PF08501">
    <property type="entry name" value="Shikimate_dh_N"/>
    <property type="match status" value="1"/>
</dbReference>
<dbReference type="Gene3D" id="3.40.50.720">
    <property type="entry name" value="NAD(P)-binding Rossmann-like Domain"/>
    <property type="match status" value="1"/>
</dbReference>
<keyword evidence="5 8" id="KW-0560">Oxidoreductase</keyword>
<dbReference type="RefSeq" id="WP_214175190.1">
    <property type="nucleotide sequence ID" value="NZ_JAHCVK010000002.1"/>
</dbReference>
<comment type="similarity">
    <text evidence="8">Belongs to the shikimate dehydrogenase family.</text>
</comment>
<dbReference type="NCBIfam" id="NF001314">
    <property type="entry name" value="PRK00258.2-2"/>
    <property type="match status" value="1"/>
</dbReference>
<dbReference type="Proteomes" id="UP000756860">
    <property type="component" value="Unassembled WGS sequence"/>
</dbReference>
<dbReference type="Gene3D" id="3.40.50.10860">
    <property type="entry name" value="Leucine Dehydrogenase, chain A, domain 1"/>
    <property type="match status" value="1"/>
</dbReference>
<feature type="binding site" evidence="8">
    <location>
        <begin position="20"/>
        <end position="22"/>
    </location>
    <ligand>
        <name>shikimate</name>
        <dbReference type="ChEBI" id="CHEBI:36208"/>
    </ligand>
</feature>
<dbReference type="GO" id="GO:0004764">
    <property type="term" value="F:shikimate 3-dehydrogenase (NADP+) activity"/>
    <property type="evidence" value="ECO:0007669"/>
    <property type="project" value="UniProtKB-EC"/>
</dbReference>
<evidence type="ECO:0000256" key="4">
    <source>
        <dbReference type="ARBA" id="ARBA00022857"/>
    </source>
</evidence>
<feature type="active site" description="Proton acceptor" evidence="8">
    <location>
        <position position="71"/>
    </location>
</feature>